<keyword evidence="15" id="KW-1185">Reference proteome</keyword>
<dbReference type="NCBIfam" id="TIGR01498">
    <property type="entry name" value="folK"/>
    <property type="match status" value="1"/>
</dbReference>
<keyword evidence="5 14" id="KW-0808">Transferase</keyword>
<proteinExistence type="inferred from homology"/>
<evidence type="ECO:0000256" key="5">
    <source>
        <dbReference type="ARBA" id="ARBA00022679"/>
    </source>
</evidence>
<feature type="domain" description="7,8-dihydro-6-hydroxymethylpterin-pyrophosphokinase" evidence="13">
    <location>
        <begin position="92"/>
        <end position="103"/>
    </location>
</feature>
<evidence type="ECO:0000256" key="11">
    <source>
        <dbReference type="ARBA" id="ARBA00029766"/>
    </source>
</evidence>
<evidence type="ECO:0000256" key="12">
    <source>
        <dbReference type="ARBA" id="ARBA00033413"/>
    </source>
</evidence>
<accession>A0ABR7A2Q0</accession>
<evidence type="ECO:0000259" key="13">
    <source>
        <dbReference type="PROSITE" id="PS00794"/>
    </source>
</evidence>
<evidence type="ECO:0000256" key="2">
    <source>
        <dbReference type="ARBA" id="ARBA00005810"/>
    </source>
</evidence>
<evidence type="ECO:0000256" key="10">
    <source>
        <dbReference type="ARBA" id="ARBA00029409"/>
    </source>
</evidence>
<evidence type="ECO:0000256" key="7">
    <source>
        <dbReference type="ARBA" id="ARBA00022777"/>
    </source>
</evidence>
<comment type="similarity">
    <text evidence="2">Belongs to the HPPK family.</text>
</comment>
<keyword evidence="8" id="KW-0067">ATP-binding</keyword>
<dbReference type="PANTHER" id="PTHR43071">
    <property type="entry name" value="2-AMINO-4-HYDROXY-6-HYDROXYMETHYLDIHYDROPTERIDINE PYROPHOSPHOKINASE"/>
    <property type="match status" value="1"/>
</dbReference>
<name>A0ABR7A2Q0_9BURK</name>
<keyword evidence="9" id="KW-0289">Folate biosynthesis</keyword>
<dbReference type="InterPro" id="IPR000550">
    <property type="entry name" value="Hppk"/>
</dbReference>
<keyword evidence="6" id="KW-0547">Nucleotide-binding</keyword>
<evidence type="ECO:0000256" key="6">
    <source>
        <dbReference type="ARBA" id="ARBA00022741"/>
    </source>
</evidence>
<dbReference type="RefSeq" id="WP_186902949.1">
    <property type="nucleotide sequence ID" value="NZ_CBDHGB010000003.1"/>
</dbReference>
<evidence type="ECO:0000313" key="14">
    <source>
        <dbReference type="EMBL" id="MBC3931185.1"/>
    </source>
</evidence>
<evidence type="ECO:0000256" key="8">
    <source>
        <dbReference type="ARBA" id="ARBA00022840"/>
    </source>
</evidence>
<protein>
    <recommendedName>
        <fullName evidence="4">2-amino-4-hydroxy-6-hydroxymethyldihydropteridine pyrophosphokinase</fullName>
        <ecNumber evidence="3">2.7.6.3</ecNumber>
    </recommendedName>
    <alternativeName>
        <fullName evidence="11">6-hydroxymethyl-7,8-dihydropterin pyrophosphokinase</fullName>
    </alternativeName>
    <alternativeName>
        <fullName evidence="12">7,8-dihydro-6-hydroxymethylpterin-pyrophosphokinase</fullName>
    </alternativeName>
</protein>
<dbReference type="EC" id="2.7.6.3" evidence="3"/>
<dbReference type="PROSITE" id="PS00794">
    <property type="entry name" value="HPPK"/>
    <property type="match status" value="1"/>
</dbReference>
<gene>
    <name evidence="14" type="primary">folK</name>
    <name evidence="14" type="ORF">H8K43_05815</name>
</gene>
<comment type="caution">
    <text evidence="14">The sequence shown here is derived from an EMBL/GenBank/DDBJ whole genome shotgun (WGS) entry which is preliminary data.</text>
</comment>
<evidence type="ECO:0000313" key="15">
    <source>
        <dbReference type="Proteomes" id="UP000654304"/>
    </source>
</evidence>
<comment type="pathway">
    <text evidence="1">Cofactor biosynthesis; tetrahydrofolate biosynthesis; 2-amino-4-hydroxy-6-hydroxymethyl-7,8-dihydropteridine diphosphate from 7,8-dihydroneopterin triphosphate: step 4/4.</text>
</comment>
<dbReference type="InterPro" id="IPR035907">
    <property type="entry name" value="Hppk_sf"/>
</dbReference>
<keyword evidence="7" id="KW-0418">Kinase</keyword>
<dbReference type="Pfam" id="PF01288">
    <property type="entry name" value="HPPK"/>
    <property type="match status" value="1"/>
</dbReference>
<organism evidence="14 15">
    <name type="scientific">Undibacterium curvum</name>
    <dbReference type="NCBI Taxonomy" id="2762294"/>
    <lineage>
        <taxon>Bacteria</taxon>
        <taxon>Pseudomonadati</taxon>
        <taxon>Pseudomonadota</taxon>
        <taxon>Betaproteobacteria</taxon>
        <taxon>Burkholderiales</taxon>
        <taxon>Oxalobacteraceae</taxon>
        <taxon>Undibacterium</taxon>
    </lineage>
</organism>
<dbReference type="CDD" id="cd00483">
    <property type="entry name" value="HPPK"/>
    <property type="match status" value="1"/>
</dbReference>
<comment type="function">
    <text evidence="10">Catalyzes the transfer of pyrophosphate from adenosine triphosphate (ATP) to 6-hydroxymethyl-7,8-dihydropterin, an enzymatic step in folate biosynthesis pathway.</text>
</comment>
<evidence type="ECO:0000256" key="1">
    <source>
        <dbReference type="ARBA" id="ARBA00005051"/>
    </source>
</evidence>
<dbReference type="Gene3D" id="3.30.70.560">
    <property type="entry name" value="7,8-Dihydro-6-hydroxymethylpterin-pyrophosphokinase HPPK"/>
    <property type="match status" value="1"/>
</dbReference>
<reference evidence="14 15" key="1">
    <citation type="submission" date="2020-08" db="EMBL/GenBank/DDBJ databases">
        <title>Novel species isolated from subtropical streams in China.</title>
        <authorList>
            <person name="Lu H."/>
        </authorList>
    </citation>
    <scope>NUCLEOTIDE SEQUENCE [LARGE SCALE GENOMIC DNA]</scope>
    <source>
        <strain evidence="14 15">CY22W</strain>
    </source>
</reference>
<dbReference type="EMBL" id="JACOGD010000002">
    <property type="protein sequence ID" value="MBC3931185.1"/>
    <property type="molecule type" value="Genomic_DNA"/>
</dbReference>
<evidence type="ECO:0000256" key="9">
    <source>
        <dbReference type="ARBA" id="ARBA00022909"/>
    </source>
</evidence>
<dbReference type="Proteomes" id="UP000654304">
    <property type="component" value="Unassembled WGS sequence"/>
</dbReference>
<sequence length="165" mass="17784">MELASMELTYIALGANLGQAADTVLAAAQRLAQLPQTRLLQVSSLYSSAPVDSSGDDYVNAVAALHTGLSAQDLLTAIQAIEADFGRERPYRNAPRTLDLDILLYGELILDSANLQLPHPRMTERAFVLLPLCEIAADIQIPGRGAAADYLPAVAQQSIFRLPQR</sequence>
<dbReference type="SUPFAM" id="SSF55083">
    <property type="entry name" value="6-hydroxymethyl-7,8-dihydropterin pyrophosphokinase, HPPK"/>
    <property type="match status" value="1"/>
</dbReference>
<evidence type="ECO:0000256" key="3">
    <source>
        <dbReference type="ARBA" id="ARBA00013253"/>
    </source>
</evidence>
<dbReference type="PANTHER" id="PTHR43071:SF1">
    <property type="entry name" value="2-AMINO-4-HYDROXY-6-HYDROXYMETHYLDIHYDROPTERIDINE PYROPHOSPHOKINASE"/>
    <property type="match status" value="1"/>
</dbReference>
<dbReference type="GO" id="GO:0003848">
    <property type="term" value="F:2-amino-4-hydroxy-6-hydroxymethyldihydropteridine diphosphokinase activity"/>
    <property type="evidence" value="ECO:0007669"/>
    <property type="project" value="UniProtKB-EC"/>
</dbReference>
<evidence type="ECO:0000256" key="4">
    <source>
        <dbReference type="ARBA" id="ARBA00016218"/>
    </source>
</evidence>